<keyword evidence="1" id="KW-1133">Transmembrane helix</keyword>
<evidence type="ECO:0000256" key="1">
    <source>
        <dbReference type="SAM" id="Phobius"/>
    </source>
</evidence>
<dbReference type="InterPro" id="IPR021414">
    <property type="entry name" value="DUF3054"/>
</dbReference>
<dbReference type="RefSeq" id="WP_209996997.1">
    <property type="nucleotide sequence ID" value="NZ_BAAAJY010000003.1"/>
</dbReference>
<dbReference type="Pfam" id="PF11255">
    <property type="entry name" value="DUF3054"/>
    <property type="match status" value="1"/>
</dbReference>
<keyword evidence="1" id="KW-0472">Membrane</keyword>
<feature type="transmembrane region" description="Helical" evidence="1">
    <location>
        <begin position="93"/>
        <end position="113"/>
    </location>
</feature>
<evidence type="ECO:0000313" key="3">
    <source>
        <dbReference type="Proteomes" id="UP001296993"/>
    </source>
</evidence>
<feature type="transmembrane region" description="Helical" evidence="1">
    <location>
        <begin position="7"/>
        <end position="25"/>
    </location>
</feature>
<keyword evidence="1" id="KW-0812">Transmembrane</keyword>
<sequence length="127" mass="13894">MTSRKTWIAYFAIDVVLVLLFALSGRQSHEHSLTVLGVLQTASPFLIALTILSLLSRPWINHSRLWPTGVLVWIGTVSLGLALRVLFGATAAVPFIVVTTIALGVFLMGRRVITTLVARRQVRSAKS</sequence>
<organism evidence="2 3">
    <name type="scientific">Paeniglutamicibacter kerguelensis</name>
    <dbReference type="NCBI Taxonomy" id="254788"/>
    <lineage>
        <taxon>Bacteria</taxon>
        <taxon>Bacillati</taxon>
        <taxon>Actinomycetota</taxon>
        <taxon>Actinomycetes</taxon>
        <taxon>Micrococcales</taxon>
        <taxon>Micrococcaceae</taxon>
        <taxon>Paeniglutamicibacter</taxon>
    </lineage>
</organism>
<dbReference type="EMBL" id="JAGIOF010000001">
    <property type="protein sequence ID" value="MBP2386026.1"/>
    <property type="molecule type" value="Genomic_DNA"/>
</dbReference>
<feature type="transmembrane region" description="Helical" evidence="1">
    <location>
        <begin position="31"/>
        <end position="53"/>
    </location>
</feature>
<reference evidence="2 3" key="1">
    <citation type="submission" date="2021-03" db="EMBL/GenBank/DDBJ databases">
        <title>Sequencing the genomes of 1000 actinobacteria strains.</title>
        <authorList>
            <person name="Klenk H.-P."/>
        </authorList>
    </citation>
    <scope>NUCLEOTIDE SEQUENCE [LARGE SCALE GENOMIC DNA]</scope>
    <source>
        <strain evidence="2 3">DSM 15797</strain>
    </source>
</reference>
<dbReference type="Proteomes" id="UP001296993">
    <property type="component" value="Unassembled WGS sequence"/>
</dbReference>
<accession>A0ABS4XCD4</accession>
<name>A0ABS4XCD4_9MICC</name>
<proteinExistence type="predicted"/>
<evidence type="ECO:0008006" key="4">
    <source>
        <dbReference type="Google" id="ProtNLM"/>
    </source>
</evidence>
<protein>
    <recommendedName>
        <fullName evidence="4">DUF3054 domain-containing protein</fullName>
    </recommendedName>
</protein>
<keyword evidence="3" id="KW-1185">Reference proteome</keyword>
<gene>
    <name evidence="2" type="ORF">JOF47_001537</name>
</gene>
<comment type="caution">
    <text evidence="2">The sequence shown here is derived from an EMBL/GenBank/DDBJ whole genome shotgun (WGS) entry which is preliminary data.</text>
</comment>
<feature type="transmembrane region" description="Helical" evidence="1">
    <location>
        <begin position="65"/>
        <end position="87"/>
    </location>
</feature>
<evidence type="ECO:0000313" key="2">
    <source>
        <dbReference type="EMBL" id="MBP2386026.1"/>
    </source>
</evidence>